<dbReference type="InterPro" id="IPR050216">
    <property type="entry name" value="LRR_domain-containing"/>
</dbReference>
<name>A0ABW7D9W1_9PSED</name>
<dbReference type="InterPro" id="IPR032675">
    <property type="entry name" value="LRR_dom_sf"/>
</dbReference>
<protein>
    <recommendedName>
        <fullName evidence="6">Leucine-rich repeat domain-containing protein</fullName>
    </recommendedName>
</protein>
<evidence type="ECO:0000313" key="4">
    <source>
        <dbReference type="EMBL" id="MFG6204837.1"/>
    </source>
</evidence>
<comment type="caution">
    <text evidence="4">The sequence shown here is derived from an EMBL/GenBank/DDBJ whole genome shotgun (WGS) entry which is preliminary data.</text>
</comment>
<feature type="compositionally biased region" description="Basic and acidic residues" evidence="3">
    <location>
        <begin position="13"/>
        <end position="44"/>
    </location>
</feature>
<reference evidence="4 5" key="1">
    <citation type="submission" date="2024-10" db="EMBL/GenBank/DDBJ databases">
        <title>Whole genome of Pseudomonas sp Strain RB5.</title>
        <authorList>
            <person name="Selami N."/>
        </authorList>
    </citation>
    <scope>NUCLEOTIDE SEQUENCE [LARGE SCALE GENOMIC DNA]</scope>
    <source>
        <strain evidence="4 5">RB5</strain>
    </source>
</reference>
<sequence length="822" mass="91431">MPVKPPRSGSTRVDSDVHTAPNRRSEKDFTQTGSLDRDGAAPRVRLDDPELQSASHGGDAGRDATLSTSVVEVRPAPTLAAVSPLYRPLERYRINSAAGLPDADSEGLRVHKNRQYAQVADGGLVLVGVDPDTGLYRARLPSELLPSGPWMLRDSESGTWHPHSDFNAHTNPLTDASLRVFRTGLDVRSVEPGPDGVIRHEGKLYVVIQEQTYQVMQDPVASRPEYKVWRLVNAKDPVATDSANIYRASLGGETRAITRDQENTWVTILTGLRGGMDGNAPANANPFNFYRPWLSGAGTSAGHAPVVVATTRAQVKRFFADSTDQHADDFIARFGEAAVAEVELKRLQLEFVQLDREVSAWESGYKGKVSGERGRRQAIGARIRRLYKWQGEASEKVYRDGRLVGFKLELDLNVRGNFALPAFSMPLRSVVSLSMDGSPSKSLGNLFSTFSHIESLEVRSFLGKSHELIAEINKLAALKVLVIEESRVWLTSSNAEHFTRMTRLQELSLTNCSIWPRLSVQGMTELRVLRARSCDLFRLPAGLGDMPAASRLQVLDLYHNPELTEAPDVTQMSDLRVLNLAWTRISAPPPGLGLQTGPSRLEILNLSQSRLTAPPSLRGMTALLEVDLSQTPIRSFPEGVTSEIPGIRLDLSYTGITSIPETVELRKGVSLSHAPISDPVTFRRLIAARRQTGTDFWLGRYTHDLVIGHWMHNVPQVQHSAKHALWAALTNQTNIAMMAKIRDLVRTPEFQVERPLLQRRVWSFLEHFKKASLGEQEVLRDLAVTEPSPGKMLDRLEEEVKKFDPTWQHQPLHHLPKRPKLD</sequence>
<dbReference type="Proteomes" id="UP001605918">
    <property type="component" value="Unassembled WGS sequence"/>
</dbReference>
<accession>A0ABW7D9W1</accession>
<dbReference type="RefSeq" id="WP_394505603.1">
    <property type="nucleotide sequence ID" value="NZ_JBIEIL010000004.1"/>
</dbReference>
<keyword evidence="1" id="KW-0433">Leucine-rich repeat</keyword>
<keyword evidence="2" id="KW-0677">Repeat</keyword>
<dbReference type="PANTHER" id="PTHR48051">
    <property type="match status" value="1"/>
</dbReference>
<evidence type="ECO:0000313" key="5">
    <source>
        <dbReference type="Proteomes" id="UP001605918"/>
    </source>
</evidence>
<gene>
    <name evidence="4" type="ORF">ACGSLL_10730</name>
</gene>
<evidence type="ECO:0000256" key="1">
    <source>
        <dbReference type="ARBA" id="ARBA00022614"/>
    </source>
</evidence>
<organism evidence="4 5">
    <name type="scientific">Pseudomonas retamae</name>
    <dbReference type="NCBI Taxonomy" id="702110"/>
    <lineage>
        <taxon>Bacteria</taxon>
        <taxon>Pseudomonadati</taxon>
        <taxon>Pseudomonadota</taxon>
        <taxon>Gammaproteobacteria</taxon>
        <taxon>Pseudomonadales</taxon>
        <taxon>Pseudomonadaceae</taxon>
        <taxon>Pseudomonas</taxon>
    </lineage>
</organism>
<dbReference type="Gene3D" id="3.80.10.10">
    <property type="entry name" value="Ribonuclease Inhibitor"/>
    <property type="match status" value="1"/>
</dbReference>
<evidence type="ECO:0000256" key="2">
    <source>
        <dbReference type="ARBA" id="ARBA00022737"/>
    </source>
</evidence>
<dbReference type="EMBL" id="JBIEIL010000004">
    <property type="protein sequence ID" value="MFG6204837.1"/>
    <property type="molecule type" value="Genomic_DNA"/>
</dbReference>
<evidence type="ECO:0000256" key="3">
    <source>
        <dbReference type="SAM" id="MobiDB-lite"/>
    </source>
</evidence>
<feature type="region of interest" description="Disordered" evidence="3">
    <location>
        <begin position="1"/>
        <end position="44"/>
    </location>
</feature>
<dbReference type="SUPFAM" id="SSF52058">
    <property type="entry name" value="L domain-like"/>
    <property type="match status" value="1"/>
</dbReference>
<evidence type="ECO:0008006" key="6">
    <source>
        <dbReference type="Google" id="ProtNLM"/>
    </source>
</evidence>
<proteinExistence type="predicted"/>
<dbReference type="PANTHER" id="PTHR48051:SF1">
    <property type="entry name" value="RAS SUPPRESSOR PROTEIN 1"/>
    <property type="match status" value="1"/>
</dbReference>
<keyword evidence="5" id="KW-1185">Reference proteome</keyword>